<keyword evidence="1" id="KW-0812">Transmembrane</keyword>
<dbReference type="OrthoDB" id="9097160at2"/>
<evidence type="ECO:0000313" key="3">
    <source>
        <dbReference type="Proteomes" id="UP000460298"/>
    </source>
</evidence>
<evidence type="ECO:0000313" key="2">
    <source>
        <dbReference type="EMBL" id="KAB2934222.1"/>
    </source>
</evidence>
<sequence>MEKLVYALITVGVGMAIGLHLAMNGRLGGEMQAVAGSPMKAAAAANLFFWLIGATLAAVYFFVFRPGSMTELFQAGSRPLFLAGAFGASIVFAVTFLIPERTGGAATGFLLLVTGQVLIGLLLSHFGWLGSPVDPISFKKIGGLALMLVGLILVVR</sequence>
<dbReference type="PANTHER" id="PTHR34821:SF2">
    <property type="entry name" value="INNER MEMBRANE PROTEIN YDCZ"/>
    <property type="match status" value="1"/>
</dbReference>
<feature type="transmembrane region" description="Helical" evidence="1">
    <location>
        <begin position="136"/>
        <end position="155"/>
    </location>
</feature>
<comment type="caution">
    <text evidence="2">The sequence shown here is derived from an EMBL/GenBank/DDBJ whole genome shotgun (WGS) entry which is preliminary data.</text>
</comment>
<gene>
    <name evidence="2" type="ORF">F9K24_04140</name>
</gene>
<feature type="transmembrane region" description="Helical" evidence="1">
    <location>
        <begin position="6"/>
        <end position="23"/>
    </location>
</feature>
<feature type="transmembrane region" description="Helical" evidence="1">
    <location>
        <begin position="110"/>
        <end position="130"/>
    </location>
</feature>
<organism evidence="2 3">
    <name type="scientific">Leptonema illini</name>
    <dbReference type="NCBI Taxonomy" id="183"/>
    <lineage>
        <taxon>Bacteria</taxon>
        <taxon>Pseudomonadati</taxon>
        <taxon>Spirochaetota</taxon>
        <taxon>Spirochaetia</taxon>
        <taxon>Leptospirales</taxon>
        <taxon>Leptospiraceae</taxon>
        <taxon>Leptonema</taxon>
    </lineage>
</organism>
<reference evidence="2 3" key="1">
    <citation type="submission" date="2019-10" db="EMBL/GenBank/DDBJ databases">
        <title>Extracellular Electron Transfer in a Candidatus Methanoperedens spp. Enrichment Culture.</title>
        <authorList>
            <person name="Berger S."/>
            <person name="Rangel Shaw D."/>
            <person name="Berben T."/>
            <person name="In 'T Zandt M."/>
            <person name="Frank J."/>
            <person name="Reimann J."/>
            <person name="Jetten M.S.M."/>
            <person name="Welte C.U."/>
        </authorList>
    </citation>
    <scope>NUCLEOTIDE SEQUENCE [LARGE SCALE GENOMIC DNA]</scope>
    <source>
        <strain evidence="2">SB12</strain>
    </source>
</reference>
<protein>
    <submittedName>
        <fullName evidence="2">DMT family transporter</fullName>
    </submittedName>
</protein>
<evidence type="ECO:0000256" key="1">
    <source>
        <dbReference type="SAM" id="Phobius"/>
    </source>
</evidence>
<dbReference type="RefSeq" id="WP_002772561.1">
    <property type="nucleotide sequence ID" value="NZ_JQDG01000036.1"/>
</dbReference>
<dbReference type="EMBL" id="WBUI01000003">
    <property type="protein sequence ID" value="KAB2934222.1"/>
    <property type="molecule type" value="Genomic_DNA"/>
</dbReference>
<name>A0A833LZH9_9LEPT</name>
<accession>A0A833LZH9</accession>
<dbReference type="PANTHER" id="PTHR34821">
    <property type="entry name" value="INNER MEMBRANE PROTEIN YDCZ"/>
    <property type="match status" value="1"/>
</dbReference>
<proteinExistence type="predicted"/>
<dbReference type="Proteomes" id="UP000460298">
    <property type="component" value="Unassembled WGS sequence"/>
</dbReference>
<feature type="transmembrane region" description="Helical" evidence="1">
    <location>
        <begin position="44"/>
        <end position="64"/>
    </location>
</feature>
<dbReference type="AlphaFoldDB" id="A0A833LZH9"/>
<keyword evidence="1" id="KW-0472">Membrane</keyword>
<dbReference type="InterPro" id="IPR006750">
    <property type="entry name" value="YdcZ"/>
</dbReference>
<keyword evidence="1" id="KW-1133">Transmembrane helix</keyword>
<dbReference type="GO" id="GO:0005886">
    <property type="term" value="C:plasma membrane"/>
    <property type="evidence" value="ECO:0007669"/>
    <property type="project" value="TreeGrafter"/>
</dbReference>
<dbReference type="Pfam" id="PF04657">
    <property type="entry name" value="DMT_YdcZ"/>
    <property type="match status" value="1"/>
</dbReference>
<feature type="transmembrane region" description="Helical" evidence="1">
    <location>
        <begin position="79"/>
        <end position="98"/>
    </location>
</feature>